<protein>
    <submittedName>
        <fullName evidence="2">Uncharacterized protein</fullName>
    </submittedName>
</protein>
<dbReference type="GeneID" id="71992414"/>
<keyword evidence="1" id="KW-0732">Signal</keyword>
<accession>A0A9Q8UV40</accession>
<name>A0A9Q8UV40_PASFU</name>
<dbReference type="EMBL" id="CP090173">
    <property type="protein sequence ID" value="UJO23588.1"/>
    <property type="molecule type" value="Genomic_DNA"/>
</dbReference>
<proteinExistence type="predicted"/>
<sequence length="117" mass="12567">MHAHKLLLTTIAFAACDAAVIFGQQLEGVLPRVANPVYNAPYDSNYGIAGDGLKEAEKDKRTANPVYNAPYDSNYGIAGDGLKEAEKDKRTANPVYNAPYDSNYGIAGDGLKEAEKN</sequence>
<evidence type="ECO:0000313" key="3">
    <source>
        <dbReference type="Proteomes" id="UP000756132"/>
    </source>
</evidence>
<reference evidence="2" key="2">
    <citation type="journal article" date="2022" name="Microb. Genom.">
        <title>A chromosome-scale genome assembly of the tomato pathogen Cladosporium fulvum reveals a compartmentalized genome architecture and the presence of a dispensable chromosome.</title>
        <authorList>
            <person name="Zaccaron A.Z."/>
            <person name="Chen L.H."/>
            <person name="Samaras A."/>
            <person name="Stergiopoulos I."/>
        </authorList>
    </citation>
    <scope>NUCLEOTIDE SEQUENCE</scope>
    <source>
        <strain evidence="2">Race5_Kim</strain>
    </source>
</reference>
<feature type="chain" id="PRO_5040469381" evidence="1">
    <location>
        <begin position="19"/>
        <end position="117"/>
    </location>
</feature>
<dbReference type="KEGG" id="ffu:CLAFUR5_12536"/>
<organism evidence="2 3">
    <name type="scientific">Passalora fulva</name>
    <name type="common">Tomato leaf mold</name>
    <name type="synonym">Cladosporium fulvum</name>
    <dbReference type="NCBI Taxonomy" id="5499"/>
    <lineage>
        <taxon>Eukaryota</taxon>
        <taxon>Fungi</taxon>
        <taxon>Dikarya</taxon>
        <taxon>Ascomycota</taxon>
        <taxon>Pezizomycotina</taxon>
        <taxon>Dothideomycetes</taxon>
        <taxon>Dothideomycetidae</taxon>
        <taxon>Mycosphaerellales</taxon>
        <taxon>Mycosphaerellaceae</taxon>
        <taxon>Fulvia</taxon>
    </lineage>
</organism>
<feature type="signal peptide" evidence="1">
    <location>
        <begin position="1"/>
        <end position="18"/>
    </location>
</feature>
<evidence type="ECO:0000313" key="2">
    <source>
        <dbReference type="EMBL" id="UJO23588.1"/>
    </source>
</evidence>
<dbReference type="PROSITE" id="PS51257">
    <property type="entry name" value="PROKAR_LIPOPROTEIN"/>
    <property type="match status" value="1"/>
</dbReference>
<evidence type="ECO:0000256" key="1">
    <source>
        <dbReference type="SAM" id="SignalP"/>
    </source>
</evidence>
<dbReference type="AlphaFoldDB" id="A0A9Q8UV40"/>
<reference evidence="2" key="1">
    <citation type="submission" date="2021-12" db="EMBL/GenBank/DDBJ databases">
        <authorList>
            <person name="Zaccaron A."/>
            <person name="Stergiopoulos I."/>
        </authorList>
    </citation>
    <scope>NUCLEOTIDE SEQUENCE</scope>
    <source>
        <strain evidence="2">Race5_Kim</strain>
    </source>
</reference>
<dbReference type="Proteomes" id="UP000756132">
    <property type="component" value="Chromosome 11"/>
</dbReference>
<dbReference type="RefSeq" id="XP_047767954.1">
    <property type="nucleotide sequence ID" value="XM_047911684.1"/>
</dbReference>
<gene>
    <name evidence="2" type="ORF">CLAFUR5_12536</name>
</gene>
<keyword evidence="3" id="KW-1185">Reference proteome</keyword>